<organism evidence="2 3">
    <name type="scientific">Halorubrum trueperi</name>
    <dbReference type="NCBI Taxonomy" id="2004704"/>
    <lineage>
        <taxon>Archaea</taxon>
        <taxon>Methanobacteriati</taxon>
        <taxon>Methanobacteriota</taxon>
        <taxon>Stenosarchaea group</taxon>
        <taxon>Halobacteria</taxon>
        <taxon>Halobacteriales</taxon>
        <taxon>Haloferacaceae</taxon>
        <taxon>Halorubrum</taxon>
    </lineage>
</organism>
<dbReference type="RefSeq" id="WP_379768711.1">
    <property type="nucleotide sequence ID" value="NZ_JBHSXI010000012.1"/>
</dbReference>
<sequence>MSLGTSSNSECHLTADGPGEFWCPVCGQRRTSTQISGTEYGHALDSPERPADHLIVQDRVSGIIDRYEDRIIEPLSTVHGRKLRDEVFEESEAVPRTGQAGETQEKAVEETVSRGSQPLIAAVEVMLERLVRQSSTKERSVEGG</sequence>
<evidence type="ECO:0000256" key="1">
    <source>
        <dbReference type="SAM" id="MobiDB-lite"/>
    </source>
</evidence>
<feature type="region of interest" description="Disordered" evidence="1">
    <location>
        <begin position="89"/>
        <end position="114"/>
    </location>
</feature>
<reference evidence="2 3" key="1">
    <citation type="journal article" date="2019" name="Int. J. Syst. Evol. Microbiol.">
        <title>The Global Catalogue of Microorganisms (GCM) 10K type strain sequencing project: providing services to taxonomists for standard genome sequencing and annotation.</title>
        <authorList>
            <consortium name="The Broad Institute Genomics Platform"/>
            <consortium name="The Broad Institute Genome Sequencing Center for Infectious Disease"/>
            <person name="Wu L."/>
            <person name="Ma J."/>
        </authorList>
    </citation>
    <scope>NUCLEOTIDE SEQUENCE [LARGE SCALE GENOMIC DNA]</scope>
    <source>
        <strain evidence="2 3">Y73</strain>
    </source>
</reference>
<evidence type="ECO:0000313" key="3">
    <source>
        <dbReference type="Proteomes" id="UP001596333"/>
    </source>
</evidence>
<accession>A0ABD5UK42</accession>
<keyword evidence="3" id="KW-1185">Reference proteome</keyword>
<gene>
    <name evidence="2" type="ORF">ACFQEY_11720</name>
</gene>
<protein>
    <submittedName>
        <fullName evidence="2">Uncharacterized protein</fullName>
    </submittedName>
</protein>
<proteinExistence type="predicted"/>
<comment type="caution">
    <text evidence="2">The sequence shown here is derived from an EMBL/GenBank/DDBJ whole genome shotgun (WGS) entry which is preliminary data.</text>
</comment>
<evidence type="ECO:0000313" key="2">
    <source>
        <dbReference type="EMBL" id="MFC6889681.1"/>
    </source>
</evidence>
<dbReference type="AlphaFoldDB" id="A0ABD5UK42"/>
<dbReference type="Proteomes" id="UP001596333">
    <property type="component" value="Unassembled WGS sequence"/>
</dbReference>
<feature type="compositionally biased region" description="Basic and acidic residues" evidence="1">
    <location>
        <begin position="103"/>
        <end position="112"/>
    </location>
</feature>
<dbReference type="EMBL" id="JBHSXI010000012">
    <property type="protein sequence ID" value="MFC6889681.1"/>
    <property type="molecule type" value="Genomic_DNA"/>
</dbReference>
<name>A0ABD5UK42_9EURY</name>